<dbReference type="InterPro" id="IPR015875">
    <property type="entry name" value="IMP_DH/GMP_Rdtase_CS"/>
</dbReference>
<keyword evidence="7 15" id="KW-0658">Purine biosynthesis</keyword>
<dbReference type="AlphaFoldDB" id="A0A0F7TH72"/>
<dbReference type="InterPro" id="IPR000644">
    <property type="entry name" value="CBS_dom"/>
</dbReference>
<dbReference type="STRING" id="104259.A0A0F7TH72"/>
<feature type="domain" description="CBS" evidence="22">
    <location>
        <begin position="198"/>
        <end position="254"/>
    </location>
</feature>
<keyword evidence="11 18" id="KW-0129">CBS domain</keyword>
<comment type="caution">
    <text evidence="15">Lacks conserved residue(s) required for the propagation of feature annotation.</text>
</comment>
<dbReference type="EC" id="1.1.1.205" evidence="15 20"/>
<evidence type="ECO:0000256" key="1">
    <source>
        <dbReference type="ARBA" id="ARBA00001958"/>
    </source>
</evidence>
<dbReference type="SUPFAM" id="SSF51412">
    <property type="entry name" value="Inosine monophosphate dehydrogenase (IMPDH)"/>
    <property type="match status" value="1"/>
</dbReference>
<evidence type="ECO:0000256" key="19">
    <source>
        <dbReference type="RuleBase" id="RU003927"/>
    </source>
</evidence>
<evidence type="ECO:0000256" key="18">
    <source>
        <dbReference type="PROSITE-ProRule" id="PRU00703"/>
    </source>
</evidence>
<dbReference type="PANTHER" id="PTHR11911:SF111">
    <property type="entry name" value="INOSINE-5'-MONOPHOSPHATE DEHYDROGENASE"/>
    <property type="match status" value="1"/>
</dbReference>
<feature type="binding site" description="in other chain" evidence="15 17">
    <location>
        <position position="349"/>
    </location>
    <ligand>
        <name>K(+)</name>
        <dbReference type="ChEBI" id="CHEBI:29103"/>
        <note>ligand shared between two tetrameric partners</note>
    </ligand>
</feature>
<evidence type="ECO:0000256" key="9">
    <source>
        <dbReference type="ARBA" id="ARBA00023002"/>
    </source>
</evidence>
<keyword evidence="24" id="KW-1185">Reference proteome</keyword>
<evidence type="ECO:0000256" key="20">
    <source>
        <dbReference type="RuleBase" id="RU003928"/>
    </source>
</evidence>
<evidence type="ECO:0000256" key="17">
    <source>
        <dbReference type="PIRSR" id="PIRSR000130-4"/>
    </source>
</evidence>
<evidence type="ECO:0000256" key="15">
    <source>
        <dbReference type="HAMAP-Rule" id="MF_03156"/>
    </source>
</evidence>
<dbReference type="GO" id="GO:0046872">
    <property type="term" value="F:metal ion binding"/>
    <property type="evidence" value="ECO:0007669"/>
    <property type="project" value="UniProtKB-UniRule"/>
</dbReference>
<evidence type="ECO:0000256" key="10">
    <source>
        <dbReference type="ARBA" id="ARBA00023027"/>
    </source>
</evidence>
<evidence type="ECO:0000256" key="6">
    <source>
        <dbReference type="ARBA" id="ARBA00022749"/>
    </source>
</evidence>
<dbReference type="NCBIfam" id="TIGR01302">
    <property type="entry name" value="IMP_dehydrog"/>
    <property type="match status" value="1"/>
</dbReference>
<dbReference type="InterPro" id="IPR001093">
    <property type="entry name" value="IMP_DH_GMPRt"/>
</dbReference>
<evidence type="ECO:0000259" key="22">
    <source>
        <dbReference type="PROSITE" id="PS51371"/>
    </source>
</evidence>
<proteinExistence type="inferred from homology"/>
<keyword evidence="9 15" id="KW-0560">Oxidoreductase</keyword>
<dbReference type="CDD" id="cd04601">
    <property type="entry name" value="CBS_pair_IMPDH"/>
    <property type="match status" value="1"/>
</dbReference>
<dbReference type="InterPro" id="IPR046342">
    <property type="entry name" value="CBS_dom_sf"/>
</dbReference>
<dbReference type="GO" id="GO:0003938">
    <property type="term" value="F:IMP dehydrogenase activity"/>
    <property type="evidence" value="ECO:0007669"/>
    <property type="project" value="UniProtKB-UniRule"/>
</dbReference>
<gene>
    <name evidence="23" type="ORF">PMG11_02115</name>
</gene>
<feature type="binding site" evidence="15">
    <location>
        <begin position="430"/>
        <end position="434"/>
    </location>
    <ligand>
        <name>IMP</name>
        <dbReference type="ChEBI" id="CHEBI:58053"/>
    </ligand>
</feature>
<dbReference type="Proteomes" id="UP000042958">
    <property type="component" value="Unassembled WGS sequence"/>
</dbReference>
<feature type="region of interest" description="Disordered" evidence="21">
    <location>
        <begin position="441"/>
        <end position="460"/>
    </location>
</feature>
<sequence>MPITNKDATPGAAMKAEIEDYTKALEVVKTYTTKDGLDVDTLLDSDKHGALTYNDFLLLPGYIGFPASDVSLDTPVTKRITLKAPLLSSPMDTVTEHNMAIHMALLGGLGVIHHNCAPEDQAEMVRKVKRYENGFILDPVVLSPKATVGEAKDLKAEWGFGGFPVTENGTLRSKLIGMVTSRDIQFHKNLDEPVTAIMATDLVTAPAGTTLAEANEVLRQSKKGKLPIVDASGNLVSLLSRSDLMKNLHYPLASKLPDSKQLICAAAIGTREEDKYRLKLLVEAGLDIVILDSSNGSSMYQIEMLKYIKKEFPQIDVIAGNVVTKEQAALLIAAGADGLRIGMGAGSACITQEVMAVGRPQAAAVRSVSAFAARFGVPCIADGGVQNIGHIVKGLALGASTVMMGGLLAGTTESPGEYFVSNEGQLVKSYRGMGSIAAMEDRKAGGNSKDSKTNKASNAGTARYFSENSRVLVAQGVAGSVLDRGSVNKFIPYLVTGVQHSLQDMGVKSLDELHDSVNKGIVRFEMRSASAQVEGNVHGLHSYDKKLYA</sequence>
<dbReference type="PIRSF" id="PIRSF000130">
    <property type="entry name" value="IMPDH"/>
    <property type="match status" value="1"/>
</dbReference>
<comment type="subunit">
    <text evidence="14">Homotetramer. Seems to be able to form heterotetramers composed from more than 1 of the 3 IMPDH gene products (IMD2-4).</text>
</comment>
<dbReference type="GO" id="GO:0005737">
    <property type="term" value="C:cytoplasm"/>
    <property type="evidence" value="ECO:0007669"/>
    <property type="project" value="UniProtKB-SubCell"/>
</dbReference>
<evidence type="ECO:0000256" key="5">
    <source>
        <dbReference type="ARBA" id="ARBA00022723"/>
    </source>
</evidence>
<dbReference type="UniPathway" id="UPA00601">
    <property type="reaction ID" value="UER00295"/>
</dbReference>
<evidence type="ECO:0000256" key="3">
    <source>
        <dbReference type="ARBA" id="ARBA00005502"/>
    </source>
</evidence>
<evidence type="ECO:0000313" key="24">
    <source>
        <dbReference type="Proteomes" id="UP000042958"/>
    </source>
</evidence>
<dbReference type="FunFam" id="3.20.20.70:FF:000007">
    <property type="entry name" value="Chromosome 19 SCAF14664, whole genome shotgun sequence"/>
    <property type="match status" value="1"/>
</dbReference>
<dbReference type="CDD" id="cd00381">
    <property type="entry name" value="IMPDH"/>
    <property type="match status" value="1"/>
</dbReference>
<accession>A0A0F7TH72</accession>
<dbReference type="InterPro" id="IPR013785">
    <property type="entry name" value="Aldolase_TIM"/>
</dbReference>
<comment type="subcellular location">
    <subcellularLocation>
        <location evidence="2 15">Cytoplasm</location>
    </subcellularLocation>
</comment>
<evidence type="ECO:0000256" key="4">
    <source>
        <dbReference type="ARBA" id="ARBA00022490"/>
    </source>
</evidence>
<dbReference type="PROSITE" id="PS51371">
    <property type="entry name" value="CBS"/>
    <property type="match status" value="2"/>
</dbReference>
<feature type="binding site" evidence="15 16">
    <location>
        <begin position="342"/>
        <end position="344"/>
    </location>
    <ligand>
        <name>NAD(+)</name>
        <dbReference type="ChEBI" id="CHEBI:57540"/>
    </ligand>
</feature>
<dbReference type="GO" id="GO:0006183">
    <property type="term" value="P:GTP biosynthetic process"/>
    <property type="evidence" value="ECO:0007669"/>
    <property type="project" value="TreeGrafter"/>
</dbReference>
<feature type="binding site" evidence="15">
    <location>
        <position position="475"/>
    </location>
    <ligand>
        <name>IMP</name>
        <dbReference type="ChEBI" id="CHEBI:58053"/>
    </ligand>
</feature>
<evidence type="ECO:0000256" key="16">
    <source>
        <dbReference type="PIRSR" id="PIRSR000130-3"/>
    </source>
</evidence>
<dbReference type="GO" id="GO:0000166">
    <property type="term" value="F:nucleotide binding"/>
    <property type="evidence" value="ECO:0007669"/>
    <property type="project" value="UniProtKB-UniRule"/>
</dbReference>
<comment type="similarity">
    <text evidence="3 15 19">Belongs to the IMPDH/GMPR family.</text>
</comment>
<evidence type="ECO:0000256" key="2">
    <source>
        <dbReference type="ARBA" id="ARBA00004496"/>
    </source>
</evidence>
<feature type="binding site" evidence="15">
    <location>
        <position position="530"/>
    </location>
    <ligand>
        <name>K(+)</name>
        <dbReference type="ChEBI" id="CHEBI:29103"/>
        <note>ligand shared between two tetrameric partners</note>
    </ligand>
</feature>
<feature type="binding site" description="in other chain" evidence="15 17">
    <location>
        <position position="344"/>
    </location>
    <ligand>
        <name>K(+)</name>
        <dbReference type="ChEBI" id="CHEBI:29103"/>
        <note>ligand shared between two tetrameric partners</note>
    </ligand>
</feature>
<feature type="domain" description="CBS" evidence="22">
    <location>
        <begin position="135"/>
        <end position="197"/>
    </location>
</feature>
<feature type="binding site" evidence="15">
    <location>
        <begin position="405"/>
        <end position="406"/>
    </location>
    <ligand>
        <name>IMP</name>
        <dbReference type="ChEBI" id="CHEBI:58053"/>
    </ligand>
</feature>
<dbReference type="Gene3D" id="3.20.20.70">
    <property type="entry name" value="Aldolase class I"/>
    <property type="match status" value="1"/>
</dbReference>
<comment type="activity regulation">
    <text evidence="15">Mycophenolic acid (MPA) is a non-competitive inhibitor that prevents formation of the closed enzyme conformation by binding to the same site as the amobile flap. In contrast, mizoribine monophosphate (MZP) is a competitive inhibitor that induces the closed conformation. MPA is a potent inhibitor of mammalian IMPDHs but a poor inhibitor of the bacterial enzymes. MZP is a more potent inhibitor of bacterial IMPDH.</text>
</comment>
<feature type="binding site" evidence="15">
    <location>
        <position position="347"/>
    </location>
    <ligand>
        <name>IMP</name>
        <dbReference type="ChEBI" id="CHEBI:58053"/>
    </ligand>
</feature>
<feature type="binding site" description="in other chain" evidence="15 17">
    <location>
        <position position="346"/>
    </location>
    <ligand>
        <name>K(+)</name>
        <dbReference type="ChEBI" id="CHEBI:29103"/>
        <note>ligand shared between two tetrameric partners</note>
    </ligand>
</feature>
<dbReference type="Pfam" id="PF00571">
    <property type="entry name" value="CBS"/>
    <property type="match status" value="2"/>
</dbReference>
<keyword evidence="10 15" id="KW-0520">NAD</keyword>
<feature type="compositionally biased region" description="Basic and acidic residues" evidence="21">
    <location>
        <begin position="441"/>
        <end position="453"/>
    </location>
</feature>
<dbReference type="Pfam" id="PF00478">
    <property type="entry name" value="IMPDH"/>
    <property type="match status" value="1"/>
</dbReference>
<keyword evidence="8 15" id="KW-0630">Potassium</keyword>
<organism evidence="23 24">
    <name type="scientific">Penicillium brasilianum</name>
    <dbReference type="NCBI Taxonomy" id="104259"/>
    <lineage>
        <taxon>Eukaryota</taxon>
        <taxon>Fungi</taxon>
        <taxon>Dikarya</taxon>
        <taxon>Ascomycota</taxon>
        <taxon>Pezizomycotina</taxon>
        <taxon>Eurotiomycetes</taxon>
        <taxon>Eurotiomycetidae</taxon>
        <taxon>Eurotiales</taxon>
        <taxon>Aspergillaceae</taxon>
        <taxon>Penicillium</taxon>
    </lineage>
</organism>
<evidence type="ECO:0000256" key="13">
    <source>
        <dbReference type="ARBA" id="ARBA00058020"/>
    </source>
</evidence>
<dbReference type="EMBL" id="CDHK01000002">
    <property type="protein sequence ID" value="CEJ55885.1"/>
    <property type="molecule type" value="Genomic_DNA"/>
</dbReference>
<feature type="binding site" evidence="15">
    <location>
        <begin position="382"/>
        <end position="384"/>
    </location>
    <ligand>
        <name>IMP</name>
        <dbReference type="ChEBI" id="CHEBI:58053"/>
    </ligand>
</feature>
<name>A0A0F7TH72_PENBI</name>
<dbReference type="SUPFAM" id="SSF54631">
    <property type="entry name" value="CBS-domain pair"/>
    <property type="match status" value="1"/>
</dbReference>
<feature type="active site" description="Proton acceptor" evidence="15">
    <location>
        <position position="463"/>
    </location>
</feature>
<comment type="function">
    <text evidence="13">Catalyzes the conversion of inosine 5'-phosphate (IMP) to xanthosine 5'-phosphate (XMP), the first committed and rate-limiting step in the de novo synthesis of guanine nucleotides, and therefore plays an important role in the regulation of cell growth. Part of the gene cluster that mediates the biosynthesis of mycophenolic acid (MPA), the first isolated antibiotic natural product in the world. Does not play a role in the biosynthesis of MPA, but is involved in self resistance to MPA, since MPA acts as an inhibitor of IMP dehydrogenases.</text>
</comment>
<comment type="catalytic activity">
    <reaction evidence="12 15 20">
        <text>IMP + NAD(+) + H2O = XMP + NADH + H(+)</text>
        <dbReference type="Rhea" id="RHEA:11708"/>
        <dbReference type="ChEBI" id="CHEBI:15377"/>
        <dbReference type="ChEBI" id="CHEBI:15378"/>
        <dbReference type="ChEBI" id="CHEBI:57464"/>
        <dbReference type="ChEBI" id="CHEBI:57540"/>
        <dbReference type="ChEBI" id="CHEBI:57945"/>
        <dbReference type="ChEBI" id="CHEBI:58053"/>
        <dbReference type="EC" id="1.1.1.205"/>
    </reaction>
</comment>
<reference evidence="24" key="1">
    <citation type="journal article" date="2015" name="Genome Announc.">
        <title>Draft genome sequence of the fungus Penicillium brasilianum MG11.</title>
        <authorList>
            <person name="Horn F."/>
            <person name="Linde J."/>
            <person name="Mattern D.J."/>
            <person name="Walther G."/>
            <person name="Guthke R."/>
            <person name="Brakhage A.A."/>
            <person name="Valiante V."/>
        </authorList>
    </citation>
    <scope>NUCLEOTIDE SEQUENCE [LARGE SCALE GENOMIC DNA]</scope>
    <source>
        <strain evidence="24">MG11</strain>
    </source>
</reference>
<keyword evidence="4 15" id="KW-0963">Cytoplasm</keyword>
<protein>
    <recommendedName>
        <fullName evidence="15 20">Inosine-5'-monophosphate dehydrogenase</fullName>
        <shortName evidence="15">IMP dehydrogenase</shortName>
        <shortName evidence="15">IMPD</shortName>
        <shortName evidence="15">IMPDH</shortName>
        <ecNumber evidence="15 20">1.1.1.205</ecNumber>
    </recommendedName>
</protein>
<evidence type="ECO:0000256" key="14">
    <source>
        <dbReference type="ARBA" id="ARBA00062187"/>
    </source>
</evidence>
<dbReference type="OrthoDB" id="416622at2759"/>
<keyword evidence="6 15" id="KW-0332">GMP biosynthesis</keyword>
<dbReference type="PANTHER" id="PTHR11911">
    <property type="entry name" value="INOSINE-5-MONOPHOSPHATE DEHYDROGENASE RELATED"/>
    <property type="match status" value="1"/>
</dbReference>
<comment type="pathway">
    <text evidence="15 20">Purine metabolism; XMP biosynthesis via de novo pathway; XMP from IMP: step 1/1.</text>
</comment>
<evidence type="ECO:0000256" key="21">
    <source>
        <dbReference type="SAM" id="MobiDB-lite"/>
    </source>
</evidence>
<dbReference type="GO" id="GO:0006177">
    <property type="term" value="P:GMP biosynthetic process"/>
    <property type="evidence" value="ECO:0007669"/>
    <property type="project" value="UniProtKB-UniRule"/>
</dbReference>
<evidence type="ECO:0000256" key="12">
    <source>
        <dbReference type="ARBA" id="ARBA00048028"/>
    </source>
</evidence>
<dbReference type="SMART" id="SM00116">
    <property type="entry name" value="CBS"/>
    <property type="match status" value="2"/>
</dbReference>
<feature type="active site" description="Thioimidate intermediate" evidence="15">
    <location>
        <position position="349"/>
    </location>
</feature>
<comment type="cofactor">
    <cofactor evidence="1 15">
        <name>K(+)</name>
        <dbReference type="ChEBI" id="CHEBI:29103"/>
    </cofactor>
</comment>
<evidence type="ECO:0000313" key="23">
    <source>
        <dbReference type="EMBL" id="CEJ55885.1"/>
    </source>
</evidence>
<evidence type="ECO:0000256" key="7">
    <source>
        <dbReference type="ARBA" id="ARBA00022755"/>
    </source>
</evidence>
<dbReference type="SMART" id="SM01240">
    <property type="entry name" value="IMPDH"/>
    <property type="match status" value="1"/>
</dbReference>
<keyword evidence="5 15" id="KW-0479">Metal-binding</keyword>
<feature type="binding site" evidence="15 16">
    <location>
        <begin position="292"/>
        <end position="294"/>
    </location>
    <ligand>
        <name>NAD(+)</name>
        <dbReference type="ChEBI" id="CHEBI:57540"/>
    </ligand>
</feature>
<dbReference type="InterPro" id="IPR005990">
    <property type="entry name" value="IMP_DH"/>
</dbReference>
<evidence type="ECO:0000256" key="11">
    <source>
        <dbReference type="ARBA" id="ARBA00023122"/>
    </source>
</evidence>
<evidence type="ECO:0000256" key="8">
    <source>
        <dbReference type="ARBA" id="ARBA00022958"/>
    </source>
</evidence>
<dbReference type="HAMAP" id="MF_01964">
    <property type="entry name" value="IMPDH"/>
    <property type="match status" value="1"/>
</dbReference>
<dbReference type="PROSITE" id="PS00487">
    <property type="entry name" value="IMP_DH_GMP_RED"/>
    <property type="match status" value="1"/>
</dbReference>